<accession>A0A1M7R7J4</accession>
<dbReference type="GO" id="GO:0005737">
    <property type="term" value="C:cytoplasm"/>
    <property type="evidence" value="ECO:0007669"/>
    <property type="project" value="TreeGrafter"/>
</dbReference>
<reference evidence="4 5" key="1">
    <citation type="submission" date="2016-11" db="EMBL/GenBank/DDBJ databases">
        <authorList>
            <person name="Jaros S."/>
            <person name="Januszkiewicz K."/>
            <person name="Wedrychowicz H."/>
        </authorList>
    </citation>
    <scope>NUCLEOTIDE SEQUENCE [LARGE SCALE GENOMIC DNA]</scope>
    <source>
        <strain evidence="4 5">DSM 46144</strain>
    </source>
</reference>
<proteinExistence type="predicted"/>
<dbReference type="CDD" id="cd06170">
    <property type="entry name" value="LuxR_C_like"/>
    <property type="match status" value="1"/>
</dbReference>
<feature type="domain" description="HTH luxR-type" evidence="3">
    <location>
        <begin position="841"/>
        <end position="906"/>
    </location>
</feature>
<dbReference type="SUPFAM" id="SSF48452">
    <property type="entry name" value="TPR-like"/>
    <property type="match status" value="1"/>
</dbReference>
<gene>
    <name evidence="4" type="ORF">SAMN05443668_108123</name>
</gene>
<dbReference type="STRING" id="134849.SAMN05443668_108123"/>
<dbReference type="InterPro" id="IPR036388">
    <property type="entry name" value="WH-like_DNA-bd_sf"/>
</dbReference>
<organism evidence="4 5">
    <name type="scientific">Cryptosporangium aurantiacum</name>
    <dbReference type="NCBI Taxonomy" id="134849"/>
    <lineage>
        <taxon>Bacteria</taxon>
        <taxon>Bacillati</taxon>
        <taxon>Actinomycetota</taxon>
        <taxon>Actinomycetes</taxon>
        <taxon>Cryptosporangiales</taxon>
        <taxon>Cryptosporangiaceae</taxon>
        <taxon>Cryptosporangium</taxon>
    </lineage>
</organism>
<evidence type="ECO:0000256" key="2">
    <source>
        <dbReference type="ARBA" id="ARBA00022840"/>
    </source>
</evidence>
<dbReference type="PRINTS" id="PR00038">
    <property type="entry name" value="HTHLUXR"/>
</dbReference>
<keyword evidence="2" id="KW-0067">ATP-binding</keyword>
<dbReference type="InterPro" id="IPR011990">
    <property type="entry name" value="TPR-like_helical_dom_sf"/>
</dbReference>
<keyword evidence="1" id="KW-0547">Nucleotide-binding</keyword>
<evidence type="ECO:0000259" key="3">
    <source>
        <dbReference type="PROSITE" id="PS50043"/>
    </source>
</evidence>
<dbReference type="InterPro" id="IPR000792">
    <property type="entry name" value="Tscrpt_reg_LuxR_C"/>
</dbReference>
<dbReference type="SUPFAM" id="SSF46894">
    <property type="entry name" value="C-terminal effector domain of the bipartite response regulators"/>
    <property type="match status" value="1"/>
</dbReference>
<evidence type="ECO:0000313" key="4">
    <source>
        <dbReference type="EMBL" id="SHN42206.1"/>
    </source>
</evidence>
<dbReference type="Gene3D" id="1.10.10.10">
    <property type="entry name" value="Winged helix-like DNA-binding domain superfamily/Winged helix DNA-binding domain"/>
    <property type="match status" value="1"/>
</dbReference>
<dbReference type="SUPFAM" id="SSF52540">
    <property type="entry name" value="P-loop containing nucleoside triphosphate hydrolases"/>
    <property type="match status" value="1"/>
</dbReference>
<dbReference type="EMBL" id="FRCS01000008">
    <property type="protein sequence ID" value="SHN42206.1"/>
    <property type="molecule type" value="Genomic_DNA"/>
</dbReference>
<dbReference type="GO" id="GO:0006355">
    <property type="term" value="P:regulation of DNA-templated transcription"/>
    <property type="evidence" value="ECO:0007669"/>
    <property type="project" value="InterPro"/>
</dbReference>
<dbReference type="Proteomes" id="UP000184440">
    <property type="component" value="Unassembled WGS sequence"/>
</dbReference>
<dbReference type="PANTHER" id="PTHR16305:SF35">
    <property type="entry name" value="TRANSCRIPTIONAL ACTIVATOR DOMAIN"/>
    <property type="match status" value="1"/>
</dbReference>
<dbReference type="GO" id="GO:0004016">
    <property type="term" value="F:adenylate cyclase activity"/>
    <property type="evidence" value="ECO:0007669"/>
    <property type="project" value="TreeGrafter"/>
</dbReference>
<evidence type="ECO:0000313" key="5">
    <source>
        <dbReference type="Proteomes" id="UP000184440"/>
    </source>
</evidence>
<dbReference type="InterPro" id="IPR027417">
    <property type="entry name" value="P-loop_NTPase"/>
</dbReference>
<sequence length="914" mass="95470">MIVVEGQAGIGKSSLLAAVAGAAGESGVRTLRAWGGPLEHDAGWGIARQLFAPVRDGPEWSRLAVGAAGLARRALDADDAEPALAGDAVHAAAHGLTWLACGLAERAPTLLTIDDVHWADAPSLRWLAQLARQLAELRLGILCAVRAGEPPAQPELLAELLAVATEPPVRPRPLGPAAVSALVGRRLPGAGPLFVDACHAASAGNPFLLGALLDHLVAEGVEPADEIAGQLGDFGPEQVARSVERQLARLPSGAGALARALAVLGRAAPLRQAAVLAGVDAVEAATFADQLRAAGLLERTTEGLGLAHPLVAAALYDALPAGERAARHAGAARLFAGEDADPELVALHLLRTEPARDPATVETLCVAAERAGQRGALESSVSFLRRALAEPPPDRRGEADVRSRLGLALAVGVEPEAPDLLATAVELAPSDDQRARIALSGARALGLAGHFDDAVRLCRAGLGTPHTAPNELVMRLDAELVCNAWLDVATVAEARERLRAAMAARPEPGLWNVLAAWDAICAARPASEPLALLAPVLPELDHEEDSLLATVARLTLIMCGDLDAAEERCDGLIDVARPRGWLIALAHASLARAILLVQAGRVRDAEVDGRLAFAFKLVNSPLPALLWSLFSLVEALIELDEPDQAAAALDRVGLLTDAPPPHALASPRVLESRARLRLAEHRPADAHADLVTAADGWRALGIEHPTLAAWRVGDCAALTALGDPGGGRRLAEAHLELADRVGLPGPRGAGLRALAMTVDRRTAVDLLGQAVELLADAPDQLEHVRALVDLGAALRRANQRAEAREQLSRALACAERLGLRRLARRSRAELRAAGARPRRTAVSGLAALTPAEHRVATLAAQGESNREIAQQLYVSRRTVETHLTHVFQKLGLATRADLVVLLSGPGLVSGPGDA</sequence>
<dbReference type="Pfam" id="PF00196">
    <property type="entry name" value="GerE"/>
    <property type="match status" value="1"/>
</dbReference>
<dbReference type="PANTHER" id="PTHR16305">
    <property type="entry name" value="TESTICULAR SOLUBLE ADENYLYL CYCLASE"/>
    <property type="match status" value="1"/>
</dbReference>
<dbReference type="SMART" id="SM00421">
    <property type="entry name" value="HTH_LUXR"/>
    <property type="match status" value="1"/>
</dbReference>
<dbReference type="Pfam" id="PF13191">
    <property type="entry name" value="AAA_16"/>
    <property type="match status" value="1"/>
</dbReference>
<dbReference type="InterPro" id="IPR016032">
    <property type="entry name" value="Sig_transdc_resp-reg_C-effctor"/>
</dbReference>
<dbReference type="GO" id="GO:0005524">
    <property type="term" value="F:ATP binding"/>
    <property type="evidence" value="ECO:0007669"/>
    <property type="project" value="UniProtKB-KW"/>
</dbReference>
<dbReference type="AlphaFoldDB" id="A0A1M7R7J4"/>
<keyword evidence="5" id="KW-1185">Reference proteome</keyword>
<protein>
    <submittedName>
        <fullName evidence="4">AAA ATPase domain-containing protein</fullName>
    </submittedName>
</protein>
<dbReference type="PROSITE" id="PS00622">
    <property type="entry name" value="HTH_LUXR_1"/>
    <property type="match status" value="1"/>
</dbReference>
<dbReference type="GO" id="GO:0003677">
    <property type="term" value="F:DNA binding"/>
    <property type="evidence" value="ECO:0007669"/>
    <property type="project" value="InterPro"/>
</dbReference>
<dbReference type="PROSITE" id="PS50043">
    <property type="entry name" value="HTH_LUXR_2"/>
    <property type="match status" value="1"/>
</dbReference>
<evidence type="ECO:0000256" key="1">
    <source>
        <dbReference type="ARBA" id="ARBA00022741"/>
    </source>
</evidence>
<name>A0A1M7R7J4_9ACTN</name>
<dbReference type="InterPro" id="IPR041664">
    <property type="entry name" value="AAA_16"/>
</dbReference>